<reference evidence="1 2" key="1">
    <citation type="journal article" date="2019" name="J. Hered.">
        <title>An Improved Genome Assembly for Drosophila navojoa, the Basal Species in the mojavensis Cluster.</title>
        <authorList>
            <person name="Vanderlinde T."/>
            <person name="Dupim E.G."/>
            <person name="Nazario-Yepiz N.O."/>
            <person name="Carvalho A.B."/>
        </authorList>
    </citation>
    <scope>NUCLEOTIDE SEQUENCE [LARGE SCALE GENOMIC DNA]</scope>
    <source>
        <strain evidence="1">Navoj_Jal97</strain>
        <tissue evidence="1">Whole organism</tissue>
    </source>
</reference>
<sequence length="474" mass="54849">MAEQQETNVLQIVSLTIENCLGCEKEFLKFSQVDNVHLLLYNLDKPNGTVPSSSLMVTPVGLALQLMCSMEYSNGESLRRLSQLEIGKGSVKMSFKLERLGGISVEYDPDPESDLDLEPSTSKQALERQERRALMKQIMRSRRQMVYEVNVHRRFDDEDCLDYISFQLNMGEWREVSVVEFHNIFFVQPPRLTELMCTYQQEYANNWLKIIQADASTYRNLREDGNPFDTFVKLLDRQNNDHQQALLKKLATNCLAASEATRQSERRFLLQMFDRVRIIFEYITINEYTVWFFVPRLNRYTALDQVTVDDFDFCNVRSSIKLIRDESDSFWNRTDHNIMDILLVAFQLALAHIAKQSVLFLGQLEKLSEFVCLQYATATFMNGTQSKADGQGNSTKWFCLRYLHRIIELAETLGLVVFIEYPGAMTLLPENRQVIKCVQQRDDKTGAISWQLSEDVTKKAPSGIHVIKEAIKLD</sequence>
<evidence type="ECO:0000313" key="2">
    <source>
        <dbReference type="Proteomes" id="UP000295192"/>
    </source>
</evidence>
<dbReference type="OrthoDB" id="7972567at2759"/>
<protein>
    <recommendedName>
        <fullName evidence="3">Protein ORD</fullName>
    </recommendedName>
</protein>
<gene>
    <name evidence="1" type="ORF">AWZ03_004225</name>
</gene>
<dbReference type="OMA" id="WVCMRYL"/>
<proteinExistence type="predicted"/>
<organism evidence="1 2">
    <name type="scientific">Drosophila navojoa</name>
    <name type="common">Fruit fly</name>
    <dbReference type="NCBI Taxonomy" id="7232"/>
    <lineage>
        <taxon>Eukaryota</taxon>
        <taxon>Metazoa</taxon>
        <taxon>Ecdysozoa</taxon>
        <taxon>Arthropoda</taxon>
        <taxon>Hexapoda</taxon>
        <taxon>Insecta</taxon>
        <taxon>Pterygota</taxon>
        <taxon>Neoptera</taxon>
        <taxon>Endopterygota</taxon>
        <taxon>Diptera</taxon>
        <taxon>Brachycera</taxon>
        <taxon>Muscomorpha</taxon>
        <taxon>Ephydroidea</taxon>
        <taxon>Drosophilidae</taxon>
        <taxon>Drosophila</taxon>
    </lineage>
</organism>
<dbReference type="STRING" id="7232.A0A484BKN8"/>
<keyword evidence="2" id="KW-1185">Reference proteome</keyword>
<accession>A0A484BKN8</accession>
<dbReference type="AlphaFoldDB" id="A0A484BKN8"/>
<comment type="caution">
    <text evidence="1">The sequence shown here is derived from an EMBL/GenBank/DDBJ whole genome shotgun (WGS) entry which is preliminary data.</text>
</comment>
<dbReference type="EMBL" id="LSRL02000024">
    <property type="protein sequence ID" value="TDG49357.1"/>
    <property type="molecule type" value="Genomic_DNA"/>
</dbReference>
<evidence type="ECO:0008006" key="3">
    <source>
        <dbReference type="Google" id="ProtNLM"/>
    </source>
</evidence>
<evidence type="ECO:0000313" key="1">
    <source>
        <dbReference type="EMBL" id="TDG49357.1"/>
    </source>
</evidence>
<dbReference type="KEGG" id="dnv:108653061"/>
<name>A0A484BKN8_DRONA</name>
<dbReference type="Proteomes" id="UP000295192">
    <property type="component" value="Unassembled WGS sequence"/>
</dbReference>